<evidence type="ECO:0000256" key="4">
    <source>
        <dbReference type="ARBA" id="ARBA00022801"/>
    </source>
</evidence>
<dbReference type="SUPFAM" id="SSF52743">
    <property type="entry name" value="Subtilisin-like"/>
    <property type="match status" value="1"/>
</dbReference>
<evidence type="ECO:0000259" key="8">
    <source>
        <dbReference type="PROSITE" id="PS51695"/>
    </source>
</evidence>
<evidence type="ECO:0000256" key="5">
    <source>
        <dbReference type="ARBA" id="ARBA00022825"/>
    </source>
</evidence>
<evidence type="ECO:0000256" key="1">
    <source>
        <dbReference type="ARBA" id="ARBA00001913"/>
    </source>
</evidence>
<dbReference type="SMART" id="SM00944">
    <property type="entry name" value="Pro-kuma_activ"/>
    <property type="match status" value="1"/>
</dbReference>
<dbReference type="InterPro" id="IPR000209">
    <property type="entry name" value="Peptidase_S8/S53_dom"/>
</dbReference>
<gene>
    <name evidence="9" type="ORF">ACFSUT_28890</name>
</gene>
<dbReference type="Pfam" id="PF09286">
    <property type="entry name" value="Pro-kuma_activ"/>
    <property type="match status" value="1"/>
</dbReference>
<dbReference type="PROSITE" id="PS51695">
    <property type="entry name" value="SEDOLISIN"/>
    <property type="match status" value="1"/>
</dbReference>
<feature type="domain" description="Peptidase S53" evidence="8">
    <location>
        <begin position="158"/>
        <end position="505"/>
    </location>
</feature>
<dbReference type="PANTHER" id="PTHR14218:SF15">
    <property type="entry name" value="TRIPEPTIDYL-PEPTIDASE 1"/>
    <property type="match status" value="1"/>
</dbReference>
<dbReference type="PANTHER" id="PTHR14218">
    <property type="entry name" value="PROTEASE S8 TRIPEPTIDYL PEPTIDASE I CLN2"/>
    <property type="match status" value="1"/>
</dbReference>
<keyword evidence="5" id="KW-0720">Serine protease</keyword>
<keyword evidence="6" id="KW-0106">Calcium</keyword>
<dbReference type="InterPro" id="IPR015366">
    <property type="entry name" value="S53_propep"/>
</dbReference>
<dbReference type="Proteomes" id="UP001597542">
    <property type="component" value="Unassembled WGS sequence"/>
</dbReference>
<dbReference type="GO" id="GO:0006508">
    <property type="term" value="P:proteolysis"/>
    <property type="evidence" value="ECO:0007669"/>
    <property type="project" value="UniProtKB-KW"/>
</dbReference>
<dbReference type="CDD" id="cd04056">
    <property type="entry name" value="Peptidases_S53"/>
    <property type="match status" value="1"/>
</dbReference>
<proteinExistence type="predicted"/>
<accession>A0ABW5I4U4</accession>
<dbReference type="RefSeq" id="WP_344274775.1">
    <property type="nucleotide sequence ID" value="NZ_BAAAHV010000012.1"/>
</dbReference>
<name>A0ABW5I4U4_9PSEU</name>
<keyword evidence="4" id="KW-0378">Hydrolase</keyword>
<dbReference type="InterPro" id="IPR050819">
    <property type="entry name" value="Tripeptidyl-peptidase_I"/>
</dbReference>
<keyword evidence="7" id="KW-0865">Zymogen</keyword>
<keyword evidence="2 9" id="KW-0645">Protease</keyword>
<dbReference type="InterPro" id="IPR030400">
    <property type="entry name" value="Sedolisin_dom"/>
</dbReference>
<comment type="cofactor">
    <cofactor evidence="1">
        <name>Ca(2+)</name>
        <dbReference type="ChEBI" id="CHEBI:29108"/>
    </cofactor>
</comment>
<evidence type="ECO:0000313" key="10">
    <source>
        <dbReference type="Proteomes" id="UP001597542"/>
    </source>
</evidence>
<evidence type="ECO:0000256" key="3">
    <source>
        <dbReference type="ARBA" id="ARBA00022723"/>
    </source>
</evidence>
<dbReference type="GO" id="GO:0008233">
    <property type="term" value="F:peptidase activity"/>
    <property type="evidence" value="ECO:0007669"/>
    <property type="project" value="UniProtKB-KW"/>
</dbReference>
<dbReference type="CDD" id="cd11377">
    <property type="entry name" value="Pro-peptidase_S53"/>
    <property type="match status" value="1"/>
</dbReference>
<dbReference type="Pfam" id="PF00082">
    <property type="entry name" value="Peptidase_S8"/>
    <property type="match status" value="1"/>
</dbReference>
<dbReference type="Gene3D" id="3.40.50.200">
    <property type="entry name" value="Peptidase S8/S53 domain"/>
    <property type="match status" value="1"/>
</dbReference>
<evidence type="ECO:0000256" key="7">
    <source>
        <dbReference type="ARBA" id="ARBA00023145"/>
    </source>
</evidence>
<comment type="caution">
    <text evidence="9">The sequence shown here is derived from an EMBL/GenBank/DDBJ whole genome shotgun (WGS) entry which is preliminary data.</text>
</comment>
<dbReference type="EMBL" id="JBHUKQ010000015">
    <property type="protein sequence ID" value="MFD2484324.1"/>
    <property type="molecule type" value="Genomic_DNA"/>
</dbReference>
<evidence type="ECO:0000256" key="6">
    <source>
        <dbReference type="ARBA" id="ARBA00022837"/>
    </source>
</evidence>
<organism evidence="9 10">
    <name type="scientific">Amycolatopsis albidoflavus</name>
    <dbReference type="NCBI Taxonomy" id="102226"/>
    <lineage>
        <taxon>Bacteria</taxon>
        <taxon>Bacillati</taxon>
        <taxon>Actinomycetota</taxon>
        <taxon>Actinomycetes</taxon>
        <taxon>Pseudonocardiales</taxon>
        <taxon>Pseudonocardiaceae</taxon>
        <taxon>Amycolatopsis</taxon>
    </lineage>
</organism>
<evidence type="ECO:0000313" key="9">
    <source>
        <dbReference type="EMBL" id="MFD2484324.1"/>
    </source>
</evidence>
<keyword evidence="10" id="KW-1185">Reference proteome</keyword>
<reference evidence="10" key="1">
    <citation type="journal article" date="2019" name="Int. J. Syst. Evol. Microbiol.">
        <title>The Global Catalogue of Microorganisms (GCM) 10K type strain sequencing project: providing services to taxonomists for standard genome sequencing and annotation.</title>
        <authorList>
            <consortium name="The Broad Institute Genomics Platform"/>
            <consortium name="The Broad Institute Genome Sequencing Center for Infectious Disease"/>
            <person name="Wu L."/>
            <person name="Ma J."/>
        </authorList>
    </citation>
    <scope>NUCLEOTIDE SEQUENCE [LARGE SCALE GENOMIC DNA]</scope>
    <source>
        <strain evidence="10">CGMCC 4.7638</strain>
    </source>
</reference>
<keyword evidence="3" id="KW-0479">Metal-binding</keyword>
<protein>
    <submittedName>
        <fullName evidence="9">Protease pro-enzyme activation domain-containing protein</fullName>
    </submittedName>
</protein>
<evidence type="ECO:0000256" key="2">
    <source>
        <dbReference type="ARBA" id="ARBA00022670"/>
    </source>
</evidence>
<dbReference type="InterPro" id="IPR036852">
    <property type="entry name" value="Peptidase_S8/S53_dom_sf"/>
</dbReference>
<dbReference type="SUPFAM" id="SSF54897">
    <property type="entry name" value="Protease propeptides/inhibitors"/>
    <property type="match status" value="1"/>
</dbReference>
<sequence length="515" mass="52194">MNVTLTGSRRAVPPGATLAGRPEPTLTAEVTVLLRNRTPLAPRPGTRLSRAELTARHGADPADAEAVTAFAARHDLTVLSTDLARRTMTLSGTLAALSVAFGVEFGWYDSPAGRHRGREGVISLPADLEPVIDGVFGLDERPAARPHSSLADTTDPAVLSAADIAALYGFPANSDGTGQTIALIELGGAHRPADTAAYCAGLGLPVPRIETISVDGAPTDPGAVPPNSSDSEVALDIQVTAAAAPGAALAVYFAPNTERGFLDVLSTAIHDAARNPSVLSISWGAAEALFTAAAQQAFDQLFAEAALLGITVCCSTGDAGSGAGQRDGRAHVELPASSPHALACGGTTLTVSSGAIAREVVWQGQYGSSGGGISEVFGPPGWQRDASVPACANPGGAAGRGLPDLAGNADHATAYRIVVAGRSRAVGGTSAVAPLLAALTARINQTLGRRAGWIAPLLYNSAVRSVFRPVREGSNGAYRAGEGWNPCTGLGVPDGSALLAALTDLIPTTTEEQPG</sequence>